<evidence type="ECO:0000256" key="3">
    <source>
        <dbReference type="PIRSR" id="PIRSR602401-1"/>
    </source>
</evidence>
<keyword evidence="4" id="KW-0503">Monooxygenase</keyword>
<evidence type="ECO:0000256" key="5">
    <source>
        <dbReference type="SAM" id="SignalP"/>
    </source>
</evidence>
<proteinExistence type="inferred from homology"/>
<comment type="cofactor">
    <cofactor evidence="1 3">
        <name>heme</name>
        <dbReference type="ChEBI" id="CHEBI:30413"/>
    </cofactor>
</comment>
<feature type="chain" id="PRO_5044856361" description="Cytochrome P450" evidence="5">
    <location>
        <begin position="23"/>
        <end position="547"/>
    </location>
</feature>
<keyword evidence="3 4" id="KW-0408">Iron</keyword>
<accession>A0ABD3QQE5</accession>
<dbReference type="Pfam" id="PF00067">
    <property type="entry name" value="p450"/>
    <property type="match status" value="1"/>
</dbReference>
<reference evidence="6 7" key="1">
    <citation type="journal article" date="2020" name="G3 (Bethesda)">
        <title>Improved Reference Genome for Cyclotella cryptica CCMP332, a Model for Cell Wall Morphogenesis, Salinity Adaptation, and Lipid Production in Diatoms (Bacillariophyta).</title>
        <authorList>
            <person name="Roberts W.R."/>
            <person name="Downey K.M."/>
            <person name="Ruck E.C."/>
            <person name="Traller J.C."/>
            <person name="Alverson A.J."/>
        </authorList>
    </citation>
    <scope>NUCLEOTIDE SEQUENCE [LARGE SCALE GENOMIC DNA]</scope>
    <source>
        <strain evidence="6 7">CCMP332</strain>
    </source>
</reference>
<dbReference type="InterPro" id="IPR017972">
    <property type="entry name" value="Cyt_P450_CS"/>
</dbReference>
<dbReference type="InterPro" id="IPR001128">
    <property type="entry name" value="Cyt_P450"/>
</dbReference>
<dbReference type="GO" id="GO:0046872">
    <property type="term" value="F:metal ion binding"/>
    <property type="evidence" value="ECO:0007669"/>
    <property type="project" value="UniProtKB-KW"/>
</dbReference>
<comment type="similarity">
    <text evidence="2 4">Belongs to the cytochrome P450 family.</text>
</comment>
<dbReference type="PRINTS" id="PR00385">
    <property type="entry name" value="P450"/>
</dbReference>
<feature type="binding site" description="axial binding residue" evidence="3">
    <location>
        <position position="492"/>
    </location>
    <ligand>
        <name>heme</name>
        <dbReference type="ChEBI" id="CHEBI:30413"/>
    </ligand>
    <ligandPart>
        <name>Fe</name>
        <dbReference type="ChEBI" id="CHEBI:18248"/>
    </ligandPart>
</feature>
<dbReference type="InterPro" id="IPR036396">
    <property type="entry name" value="Cyt_P450_sf"/>
</dbReference>
<evidence type="ECO:0000256" key="2">
    <source>
        <dbReference type="ARBA" id="ARBA00010617"/>
    </source>
</evidence>
<evidence type="ECO:0000256" key="1">
    <source>
        <dbReference type="ARBA" id="ARBA00001971"/>
    </source>
</evidence>
<evidence type="ECO:0000256" key="4">
    <source>
        <dbReference type="RuleBase" id="RU000461"/>
    </source>
</evidence>
<sequence length="547" mass="60762">MPSFSTVLLPLFTSLSLTTTAAFQTGLPQPHLANPKIIPSTPPTPLKFPIIGTLPDFLLRGGVDSLSQIYTDMYNEYGSVFSLSLMGSDQFVLADPRVFDQVVRSESRYPIGGGEDVATFTQFYDANNLTVAKKGSSRGEDWKEWRSAMDPDMYKAWESYMPTIAEVARKISSVAGREVSEAKNIEFVDFLSRAAFDMFTAVMVGQSLQTTDNSVASPEDIEFVKATQAAFDVTGRLLSNPLDKLFGGDLYSEFNVNMEKTYRFANKMNKEAADQALQLQQETVTTNDESEGKCPIKGMQNAIKTKFSNPSFVERLVHRGQLSNDEIAEIAAPLLMAGVDTTAYVMSWLYLNLASNPDAQAKLAAELKSVLNGADLTTKEQMDSLPYLKACIRESHRLTPATVVVVKRLEKDIDIVVPNVDGISRSYHIEAGNRICLNLRGIPMDPKYVTNPTLFQPERFLPSAIQERKGTPSEIMDHPAFSDPFGRGKRRCLGSNVATAEIMILAARLFQDWEITLSKDSVKEWKASQKLMLKADPYPSMDVVRRM</sequence>
<keyword evidence="7" id="KW-1185">Reference proteome</keyword>
<dbReference type="PROSITE" id="PS00086">
    <property type="entry name" value="CYTOCHROME_P450"/>
    <property type="match status" value="1"/>
</dbReference>
<dbReference type="PANTHER" id="PTHR24305">
    <property type="entry name" value="CYTOCHROME P450"/>
    <property type="match status" value="1"/>
</dbReference>
<dbReference type="InterPro" id="IPR050121">
    <property type="entry name" value="Cytochrome_P450_monoxygenase"/>
</dbReference>
<keyword evidence="4" id="KW-0560">Oxidoreductase</keyword>
<dbReference type="InterPro" id="IPR002401">
    <property type="entry name" value="Cyt_P450_E_grp-I"/>
</dbReference>
<organism evidence="6 7">
    <name type="scientific">Cyclotella cryptica</name>
    <dbReference type="NCBI Taxonomy" id="29204"/>
    <lineage>
        <taxon>Eukaryota</taxon>
        <taxon>Sar</taxon>
        <taxon>Stramenopiles</taxon>
        <taxon>Ochrophyta</taxon>
        <taxon>Bacillariophyta</taxon>
        <taxon>Coscinodiscophyceae</taxon>
        <taxon>Thalassiosirophycidae</taxon>
        <taxon>Stephanodiscales</taxon>
        <taxon>Stephanodiscaceae</taxon>
        <taxon>Cyclotella</taxon>
    </lineage>
</organism>
<dbReference type="PANTHER" id="PTHR24305:SF166">
    <property type="entry name" value="CYTOCHROME P450 12A4, MITOCHONDRIAL-RELATED"/>
    <property type="match status" value="1"/>
</dbReference>
<dbReference type="EMBL" id="JABMIG020000018">
    <property type="protein sequence ID" value="KAL3802638.1"/>
    <property type="molecule type" value="Genomic_DNA"/>
</dbReference>
<keyword evidence="3 4" id="KW-0479">Metal-binding</keyword>
<dbReference type="SUPFAM" id="SSF48264">
    <property type="entry name" value="Cytochrome P450"/>
    <property type="match status" value="1"/>
</dbReference>
<evidence type="ECO:0008006" key="8">
    <source>
        <dbReference type="Google" id="ProtNLM"/>
    </source>
</evidence>
<name>A0ABD3QQE5_9STRA</name>
<protein>
    <recommendedName>
        <fullName evidence="8">Cytochrome P450</fullName>
    </recommendedName>
</protein>
<evidence type="ECO:0000313" key="7">
    <source>
        <dbReference type="Proteomes" id="UP001516023"/>
    </source>
</evidence>
<keyword evidence="3 4" id="KW-0349">Heme</keyword>
<dbReference type="PRINTS" id="PR00463">
    <property type="entry name" value="EP450I"/>
</dbReference>
<evidence type="ECO:0000313" key="6">
    <source>
        <dbReference type="EMBL" id="KAL3802638.1"/>
    </source>
</evidence>
<feature type="signal peptide" evidence="5">
    <location>
        <begin position="1"/>
        <end position="22"/>
    </location>
</feature>
<comment type="caution">
    <text evidence="6">The sequence shown here is derived from an EMBL/GenBank/DDBJ whole genome shotgun (WGS) entry which is preliminary data.</text>
</comment>
<dbReference type="Gene3D" id="1.10.630.10">
    <property type="entry name" value="Cytochrome P450"/>
    <property type="match status" value="1"/>
</dbReference>
<keyword evidence="5" id="KW-0732">Signal</keyword>
<dbReference type="AlphaFoldDB" id="A0ABD3QQE5"/>
<dbReference type="GO" id="GO:0004497">
    <property type="term" value="F:monooxygenase activity"/>
    <property type="evidence" value="ECO:0007669"/>
    <property type="project" value="UniProtKB-KW"/>
</dbReference>
<dbReference type="Proteomes" id="UP001516023">
    <property type="component" value="Unassembled WGS sequence"/>
</dbReference>
<gene>
    <name evidence="6" type="ORF">HJC23_011962</name>
</gene>